<evidence type="ECO:0000313" key="2">
    <source>
        <dbReference type="EMBL" id="KAL3537992.1"/>
    </source>
</evidence>
<dbReference type="AlphaFoldDB" id="A0ABD3B361"/>
<dbReference type="Proteomes" id="UP001630127">
    <property type="component" value="Unassembled WGS sequence"/>
</dbReference>
<organism evidence="2 3">
    <name type="scientific">Cinchona calisaya</name>
    <dbReference type="NCBI Taxonomy" id="153742"/>
    <lineage>
        <taxon>Eukaryota</taxon>
        <taxon>Viridiplantae</taxon>
        <taxon>Streptophyta</taxon>
        <taxon>Embryophyta</taxon>
        <taxon>Tracheophyta</taxon>
        <taxon>Spermatophyta</taxon>
        <taxon>Magnoliopsida</taxon>
        <taxon>eudicotyledons</taxon>
        <taxon>Gunneridae</taxon>
        <taxon>Pentapetalae</taxon>
        <taxon>asterids</taxon>
        <taxon>lamiids</taxon>
        <taxon>Gentianales</taxon>
        <taxon>Rubiaceae</taxon>
        <taxon>Cinchonoideae</taxon>
        <taxon>Cinchoneae</taxon>
        <taxon>Cinchona</taxon>
    </lineage>
</organism>
<name>A0ABD3B361_9GENT</name>
<keyword evidence="3" id="KW-1185">Reference proteome</keyword>
<evidence type="ECO:0000313" key="3">
    <source>
        <dbReference type="Proteomes" id="UP001630127"/>
    </source>
</evidence>
<feature type="region of interest" description="Disordered" evidence="1">
    <location>
        <begin position="142"/>
        <end position="163"/>
    </location>
</feature>
<dbReference type="EMBL" id="JBJUIK010000001">
    <property type="protein sequence ID" value="KAL3537992.1"/>
    <property type="molecule type" value="Genomic_DNA"/>
</dbReference>
<gene>
    <name evidence="2" type="ORF">ACH5RR_001358</name>
</gene>
<comment type="caution">
    <text evidence="2">The sequence shown here is derived from an EMBL/GenBank/DDBJ whole genome shotgun (WGS) entry which is preliminary data.</text>
</comment>
<proteinExistence type="predicted"/>
<accession>A0ABD3B361</accession>
<reference evidence="2 3" key="1">
    <citation type="submission" date="2024-11" db="EMBL/GenBank/DDBJ databases">
        <title>A near-complete genome assembly of Cinchona calisaya.</title>
        <authorList>
            <person name="Lian D.C."/>
            <person name="Zhao X.W."/>
            <person name="Wei L."/>
        </authorList>
    </citation>
    <scope>NUCLEOTIDE SEQUENCE [LARGE SCALE GENOMIC DNA]</scope>
    <source>
        <tissue evidence="2">Nenye</tissue>
    </source>
</reference>
<evidence type="ECO:0000256" key="1">
    <source>
        <dbReference type="SAM" id="MobiDB-lite"/>
    </source>
</evidence>
<sequence>MAQSNISNVGKSNINSTKRVSRSMVNYSIRITCLPLLHDSHNIDFIILLSTEAIPRTPRLVLRVAFLTLSCIVRSSLSIAATRIVTEIVVVHGERRSSECGTPRWTHQWHHALEVLLVHYLALMEGLPVDQSLNFSSHPNHGSSSSSHFPSFTLSSHSLSLFS</sequence>
<protein>
    <submittedName>
        <fullName evidence="2">Uncharacterized protein</fullName>
    </submittedName>
</protein>